<dbReference type="GO" id="GO:0016829">
    <property type="term" value="F:lyase activity"/>
    <property type="evidence" value="ECO:0007669"/>
    <property type="project" value="UniProtKB-KW"/>
</dbReference>
<protein>
    <submittedName>
        <fullName evidence="1">Branched-subunit amino acid aminotransferase/4-amino-4-deoxychorismate lyase</fullName>
    </submittedName>
</protein>
<dbReference type="InterPro" id="IPR036038">
    <property type="entry name" value="Aminotransferase-like"/>
</dbReference>
<dbReference type="GO" id="GO:0008483">
    <property type="term" value="F:transaminase activity"/>
    <property type="evidence" value="ECO:0007669"/>
    <property type="project" value="UniProtKB-KW"/>
</dbReference>
<proteinExistence type="predicted"/>
<dbReference type="Pfam" id="PF01063">
    <property type="entry name" value="Aminotran_4"/>
    <property type="match status" value="1"/>
</dbReference>
<dbReference type="SUPFAM" id="SSF56752">
    <property type="entry name" value="D-aminoacid aminotransferase-like PLP-dependent enzymes"/>
    <property type="match status" value="1"/>
</dbReference>
<dbReference type="InterPro" id="IPR043132">
    <property type="entry name" value="BCAT-like_C"/>
</dbReference>
<keyword evidence="1" id="KW-0032">Aminotransferase</keyword>
<gene>
    <name evidence="1" type="ORF">FHS38_006233</name>
</gene>
<dbReference type="AlphaFoldDB" id="A0A7W7LH57"/>
<comment type="caution">
    <text evidence="1">The sequence shown here is derived from an EMBL/GenBank/DDBJ whole genome shotgun (WGS) entry which is preliminary data.</text>
</comment>
<evidence type="ECO:0000313" key="2">
    <source>
        <dbReference type="Proteomes" id="UP000556436"/>
    </source>
</evidence>
<sequence length="271" mass="29085">MTTTATPTVFVAGPSGRLTEERPPVASRLLAADSWLVQDGAARAVEGHRRRFAAACAEAGGPSAEEVDRFWDAALSRLPATGEWFPRAELVADGDGTRLQFRVRPAPARTRSVQVWISGRSDQRTLPRRKGPDLDHLGELRAAAIAAGANEALLTTPSGLVLEGATANLLWWDGDALCAVDPTLRVLPGVTSAWVLKLAAERGIPVRLRRAVPTDLAGREAWFTNALHGIRPVTCWVGSDVRPGPPRLAAAWQAEWLAAATPLPHLHHRSA</sequence>
<keyword evidence="1" id="KW-0808">Transferase</keyword>
<evidence type="ECO:0000313" key="1">
    <source>
        <dbReference type="EMBL" id="MBB4890155.1"/>
    </source>
</evidence>
<keyword evidence="2" id="KW-1185">Reference proteome</keyword>
<keyword evidence="1" id="KW-0456">Lyase</keyword>
<reference evidence="1 2" key="1">
    <citation type="submission" date="2020-08" db="EMBL/GenBank/DDBJ databases">
        <title>Genomic Encyclopedia of Type Strains, Phase III (KMG-III): the genomes of soil and plant-associated and newly described type strains.</title>
        <authorList>
            <person name="Whitman W."/>
        </authorList>
    </citation>
    <scope>NUCLEOTIDE SEQUENCE [LARGE SCALE GENOMIC DNA]</scope>
    <source>
        <strain evidence="1 2">CECT 3265</strain>
    </source>
</reference>
<dbReference type="EMBL" id="JACHJG010000017">
    <property type="protein sequence ID" value="MBB4890155.1"/>
    <property type="molecule type" value="Genomic_DNA"/>
</dbReference>
<dbReference type="Proteomes" id="UP000556436">
    <property type="component" value="Unassembled WGS sequence"/>
</dbReference>
<accession>A0A7W7LH57</accession>
<dbReference type="InterPro" id="IPR001544">
    <property type="entry name" value="Aminotrans_IV"/>
</dbReference>
<organism evidence="1 2">
    <name type="scientific">Streptomyces netropsis</name>
    <name type="common">Streptoverticillium netropsis</name>
    <dbReference type="NCBI Taxonomy" id="55404"/>
    <lineage>
        <taxon>Bacteria</taxon>
        <taxon>Bacillati</taxon>
        <taxon>Actinomycetota</taxon>
        <taxon>Actinomycetes</taxon>
        <taxon>Kitasatosporales</taxon>
        <taxon>Streptomycetaceae</taxon>
        <taxon>Streptomyces</taxon>
    </lineage>
</organism>
<dbReference type="RefSeq" id="WP_184739165.1">
    <property type="nucleotide sequence ID" value="NZ_BMRW01000015.1"/>
</dbReference>
<name>A0A7W7LH57_STRNE</name>
<dbReference type="Gene3D" id="3.20.10.10">
    <property type="entry name" value="D-amino Acid Aminotransferase, subunit A, domain 2"/>
    <property type="match status" value="1"/>
</dbReference>